<reference evidence="2" key="1">
    <citation type="submission" date="2015-05" db="EMBL/GenBank/DDBJ databases">
        <authorList>
            <person name="Fogelqvist Johan"/>
        </authorList>
    </citation>
    <scope>NUCLEOTIDE SEQUENCE [LARGE SCALE GENOMIC DNA]</scope>
</reference>
<keyword evidence="2" id="KW-1185">Reference proteome</keyword>
<name>A0A0G4MCF0_VERLO</name>
<dbReference type="AlphaFoldDB" id="A0A0G4MCF0"/>
<proteinExistence type="predicted"/>
<sequence length="35" mass="4161">AVCLPNPEAHWCHRCRARLCAARWVHQPRREQPVL</sequence>
<gene>
    <name evidence="1" type="ORF">BN1708_018796</name>
</gene>
<organism evidence="1 2">
    <name type="scientific">Verticillium longisporum</name>
    <name type="common">Verticillium dahliae var. longisporum</name>
    <dbReference type="NCBI Taxonomy" id="100787"/>
    <lineage>
        <taxon>Eukaryota</taxon>
        <taxon>Fungi</taxon>
        <taxon>Dikarya</taxon>
        <taxon>Ascomycota</taxon>
        <taxon>Pezizomycotina</taxon>
        <taxon>Sordariomycetes</taxon>
        <taxon>Hypocreomycetidae</taxon>
        <taxon>Glomerellales</taxon>
        <taxon>Plectosphaerellaceae</taxon>
        <taxon>Verticillium</taxon>
    </lineage>
</organism>
<dbReference type="Proteomes" id="UP000044602">
    <property type="component" value="Unassembled WGS sequence"/>
</dbReference>
<evidence type="ECO:0000313" key="2">
    <source>
        <dbReference type="Proteomes" id="UP000044602"/>
    </source>
</evidence>
<accession>A0A0G4MCF0</accession>
<protein>
    <submittedName>
        <fullName evidence="1">Uncharacterized protein</fullName>
    </submittedName>
</protein>
<dbReference type="EMBL" id="CVQH01021828">
    <property type="protein sequence ID" value="CRK31630.1"/>
    <property type="molecule type" value="Genomic_DNA"/>
</dbReference>
<evidence type="ECO:0000313" key="1">
    <source>
        <dbReference type="EMBL" id="CRK31630.1"/>
    </source>
</evidence>
<feature type="non-terminal residue" evidence="1">
    <location>
        <position position="1"/>
    </location>
</feature>